<comment type="similarity">
    <text evidence="2">Belongs to the PRAME family. LRRC14 subfamily.</text>
</comment>
<evidence type="ECO:0000313" key="9">
    <source>
        <dbReference type="RefSeq" id="XP_012670603.2"/>
    </source>
</evidence>
<reference evidence="9" key="1">
    <citation type="submission" date="2025-08" db="UniProtKB">
        <authorList>
            <consortium name="RefSeq"/>
        </authorList>
    </citation>
    <scope>IDENTIFICATION</scope>
</reference>
<dbReference type="GO" id="GO:0005737">
    <property type="term" value="C:cytoplasm"/>
    <property type="evidence" value="ECO:0007669"/>
    <property type="project" value="UniProtKB-SubCell"/>
</dbReference>
<proteinExistence type="inferred from homology"/>
<evidence type="ECO:0000313" key="8">
    <source>
        <dbReference type="Proteomes" id="UP000515152"/>
    </source>
</evidence>
<dbReference type="InterPro" id="IPR050694">
    <property type="entry name" value="LRRC14/PRAME"/>
</dbReference>
<dbReference type="Gene3D" id="3.80.10.10">
    <property type="entry name" value="Ribonuclease Inhibitor"/>
    <property type="match status" value="1"/>
</dbReference>
<protein>
    <recommendedName>
        <fullName evidence="3">Leucine-rich repeat-containing protein 14</fullName>
    </recommendedName>
</protein>
<keyword evidence="6" id="KW-0677">Repeat</keyword>
<name>A0A6P3VF92_CLUHA</name>
<comment type="subcellular location">
    <subcellularLocation>
        <location evidence="1">Cytoplasm</location>
    </subcellularLocation>
</comment>
<evidence type="ECO:0000256" key="4">
    <source>
        <dbReference type="ARBA" id="ARBA00022490"/>
    </source>
</evidence>
<evidence type="ECO:0000256" key="2">
    <source>
        <dbReference type="ARBA" id="ARBA00009552"/>
    </source>
</evidence>
<keyword evidence="4" id="KW-0963">Cytoplasm</keyword>
<dbReference type="PROSITE" id="PS51450">
    <property type="entry name" value="LRR"/>
    <property type="match status" value="1"/>
</dbReference>
<dbReference type="OrthoDB" id="6479713at2759"/>
<keyword evidence="5" id="KW-0433">Leucine-rich repeat</keyword>
<evidence type="ECO:0000256" key="3">
    <source>
        <dbReference type="ARBA" id="ARBA00014228"/>
    </source>
</evidence>
<organism evidence="8 9">
    <name type="scientific">Clupea harengus</name>
    <name type="common">Atlantic herring</name>
    <dbReference type="NCBI Taxonomy" id="7950"/>
    <lineage>
        <taxon>Eukaryota</taxon>
        <taxon>Metazoa</taxon>
        <taxon>Chordata</taxon>
        <taxon>Craniata</taxon>
        <taxon>Vertebrata</taxon>
        <taxon>Euteleostomi</taxon>
        <taxon>Actinopterygii</taxon>
        <taxon>Neopterygii</taxon>
        <taxon>Teleostei</taxon>
        <taxon>Clupei</taxon>
        <taxon>Clupeiformes</taxon>
        <taxon>Clupeoidei</taxon>
        <taxon>Clupeidae</taxon>
        <taxon>Clupea</taxon>
    </lineage>
</organism>
<keyword evidence="8" id="KW-1185">Reference proteome</keyword>
<dbReference type="RefSeq" id="XP_012670603.2">
    <property type="nucleotide sequence ID" value="XM_012815149.3"/>
</dbReference>
<dbReference type="PANTHER" id="PTHR14224:SF9">
    <property type="entry name" value="LEUCINE-RICH REPEAT-CONTAINING PROTEIN 14"/>
    <property type="match status" value="1"/>
</dbReference>
<dbReference type="SUPFAM" id="SSF52047">
    <property type="entry name" value="RNI-like"/>
    <property type="match status" value="1"/>
</dbReference>
<feature type="region of interest" description="Disordered" evidence="7">
    <location>
        <begin position="198"/>
        <end position="240"/>
    </location>
</feature>
<dbReference type="AlphaFoldDB" id="A0A6P3VF92"/>
<dbReference type="PANTHER" id="PTHR14224">
    <property type="entry name" value="SIMILAR TO PREFERENTIALLY EXPRESSED ANTIGEN IN MELANOMA-LIKE 3"/>
    <property type="match status" value="1"/>
</dbReference>
<dbReference type="InterPro" id="IPR032675">
    <property type="entry name" value="LRR_dom_sf"/>
</dbReference>
<accession>A0A6P3VF92</accession>
<evidence type="ECO:0000256" key="6">
    <source>
        <dbReference type="ARBA" id="ARBA00022737"/>
    </source>
</evidence>
<evidence type="ECO:0000256" key="5">
    <source>
        <dbReference type="ARBA" id="ARBA00022614"/>
    </source>
</evidence>
<dbReference type="GeneID" id="105889342"/>
<evidence type="ECO:0000256" key="7">
    <source>
        <dbReference type="SAM" id="MobiDB-lite"/>
    </source>
</evidence>
<evidence type="ECO:0000256" key="1">
    <source>
        <dbReference type="ARBA" id="ARBA00004496"/>
    </source>
</evidence>
<dbReference type="InterPro" id="IPR001611">
    <property type="entry name" value="Leu-rich_rpt"/>
</dbReference>
<sequence>MKFDVFQTDSLSPKWKTTFPLWPYHLFTRSCLRGKCMLKHYFWTKQHSIFYPHCITMVLSLVNICAKEVVSDHSSSPCWLGSVPRELYGPLLEAAFTYCRPLAIGELVQRWPERTLAVGRKRRPGQSPPNRLCVQALLLAVVRGLADKRCALQVLDLCGLQCEDECVEDSMGGWSLTVALCSTVLQAKVAVQKGVRKEGERERKRGLETERNRDSAIKRDRGSGGRGKQVEKGSEEGEDKGVKVDRLRDLRVEEEGEVVIGVRRRMEIQKRNGTVDLNGGSGDLDPDPEPILVHVCADLFVNARSWERMRGALTSQGPLRLHCRHLRVEELQAPSIAALLSLLPEQGLLGLDIRYSSLGVSGLALLLPLLAPFPHLSSLKLHYCNLDLHRTLPGQEVALKDMSKGLGGLKGLRQLSLTALRLPGHLRLLLSSLSQPLEVLELPYLSLTPADLAYLSCSPHASSLQRLDLSENRLDMSTLPSLRRLFSQAALSLSQLSLCGCGLSDSLLGTLLPSLSCCRALQSLRLALNPLSLTGLLSLVRTAAGIPTLRLLLYPNPLEEYEAGLPPVPSSAQLLDWPLAEEGEIREAILFQLEELLRQSGRSSDLFLTSDLLNFTKDLLEVE</sequence>
<gene>
    <name evidence="9" type="primary">si:ch73-174h16.4</name>
</gene>
<dbReference type="Proteomes" id="UP000515152">
    <property type="component" value="Chromosome 17"/>
</dbReference>